<dbReference type="RefSeq" id="XP_033161327.1">
    <property type="nucleotide sequence ID" value="XM_033305436.1"/>
</dbReference>
<dbReference type="Proteomes" id="UP000515162">
    <property type="component" value="Chromosome 3L"/>
</dbReference>
<evidence type="ECO:0000313" key="2">
    <source>
        <dbReference type="Proteomes" id="UP000515162"/>
    </source>
</evidence>
<organism evidence="2 3">
    <name type="scientific">Drosophila mauritiana</name>
    <name type="common">Fruit fly</name>
    <dbReference type="NCBI Taxonomy" id="7226"/>
    <lineage>
        <taxon>Eukaryota</taxon>
        <taxon>Metazoa</taxon>
        <taxon>Ecdysozoa</taxon>
        <taxon>Arthropoda</taxon>
        <taxon>Hexapoda</taxon>
        <taxon>Insecta</taxon>
        <taxon>Pterygota</taxon>
        <taxon>Neoptera</taxon>
        <taxon>Endopterygota</taxon>
        <taxon>Diptera</taxon>
        <taxon>Brachycera</taxon>
        <taxon>Muscomorpha</taxon>
        <taxon>Ephydroidea</taxon>
        <taxon>Drosophilidae</taxon>
        <taxon>Drosophila</taxon>
        <taxon>Sophophora</taxon>
    </lineage>
</organism>
<accession>A0A6P8JWS2</accession>
<evidence type="ECO:0000313" key="3">
    <source>
        <dbReference type="RefSeq" id="XP_033161327.1"/>
    </source>
</evidence>
<evidence type="ECO:0000256" key="1">
    <source>
        <dbReference type="SAM" id="SignalP"/>
    </source>
</evidence>
<name>A0A6P8JWS2_DROMA</name>
<dbReference type="GeneID" id="117141795"/>
<dbReference type="Pfam" id="PF02448">
    <property type="entry name" value="L71"/>
    <property type="match status" value="1"/>
</dbReference>
<feature type="chain" id="PRO_5028145475" evidence="1">
    <location>
        <begin position="21"/>
        <end position="102"/>
    </location>
</feature>
<feature type="signal peptide" evidence="1">
    <location>
        <begin position="1"/>
        <end position="20"/>
    </location>
</feature>
<keyword evidence="1" id="KW-0732">Signal</keyword>
<sequence length="102" mass="11821">MLKLLLSLAIVCLLMAHIQGNPDEANRRHKICIRTYDKCIENEASLGKQDDTSKFFNDYCRRSDSVWSDVSRCDLLRIACLSTVRDCETPTCKNVAHRMRLW</sequence>
<protein>
    <submittedName>
        <fullName evidence="3">Uncharacterized protein LOC117141795</fullName>
    </submittedName>
</protein>
<proteinExistence type="predicted"/>
<gene>
    <name evidence="3" type="primary">LOC117141795</name>
</gene>
<reference evidence="3" key="1">
    <citation type="submission" date="2025-08" db="UniProtKB">
        <authorList>
            <consortium name="RefSeq"/>
        </authorList>
    </citation>
    <scope>IDENTIFICATION</scope>
    <source>
        <strain evidence="3">Mau12</strain>
        <tissue evidence="3">Whole Body</tissue>
    </source>
</reference>
<dbReference type="AlphaFoldDB" id="A0A6P8JWS2"/>
<keyword evidence="2" id="KW-1185">Reference proteome</keyword>
<dbReference type="InterPro" id="IPR003475">
    <property type="entry name" value="Insect_Unk"/>
</dbReference>